<comment type="caution">
    <text evidence="2">The sequence shown here is derived from an EMBL/GenBank/DDBJ whole genome shotgun (WGS) entry which is preliminary data.</text>
</comment>
<reference evidence="2 3" key="1">
    <citation type="submission" date="2019-08" db="EMBL/GenBank/DDBJ databases">
        <title>Draft genome sequences of two oriental melons (Cucumis melo L. var makuwa).</title>
        <authorList>
            <person name="Kwon S.-Y."/>
        </authorList>
    </citation>
    <scope>NUCLEOTIDE SEQUENCE [LARGE SCALE GENOMIC DNA]</scope>
    <source>
        <strain evidence="3">cv. Chang Bougi</strain>
        <tissue evidence="2">Leaf</tissue>
    </source>
</reference>
<organism evidence="2 3">
    <name type="scientific">Cucumis melo var. makuwa</name>
    <name type="common">Oriental melon</name>
    <dbReference type="NCBI Taxonomy" id="1194695"/>
    <lineage>
        <taxon>Eukaryota</taxon>
        <taxon>Viridiplantae</taxon>
        <taxon>Streptophyta</taxon>
        <taxon>Embryophyta</taxon>
        <taxon>Tracheophyta</taxon>
        <taxon>Spermatophyta</taxon>
        <taxon>Magnoliopsida</taxon>
        <taxon>eudicotyledons</taxon>
        <taxon>Gunneridae</taxon>
        <taxon>Pentapetalae</taxon>
        <taxon>rosids</taxon>
        <taxon>fabids</taxon>
        <taxon>Cucurbitales</taxon>
        <taxon>Cucurbitaceae</taxon>
        <taxon>Benincaseae</taxon>
        <taxon>Cucumis</taxon>
    </lineage>
</organism>
<protein>
    <submittedName>
        <fullName evidence="2">Uncharacterized protein</fullName>
    </submittedName>
</protein>
<accession>A0A5D3CE15</accession>
<feature type="region of interest" description="Disordered" evidence="1">
    <location>
        <begin position="145"/>
        <end position="203"/>
    </location>
</feature>
<evidence type="ECO:0000256" key="1">
    <source>
        <dbReference type="SAM" id="MobiDB-lite"/>
    </source>
</evidence>
<name>A0A5D3CE15_CUCMM</name>
<feature type="compositionally biased region" description="Basic and acidic residues" evidence="1">
    <location>
        <begin position="112"/>
        <end position="127"/>
    </location>
</feature>
<evidence type="ECO:0000313" key="2">
    <source>
        <dbReference type="EMBL" id="TYK09512.1"/>
    </source>
</evidence>
<feature type="region of interest" description="Disordered" evidence="1">
    <location>
        <begin position="105"/>
        <end position="127"/>
    </location>
</feature>
<dbReference type="EMBL" id="SSTD01011571">
    <property type="protein sequence ID" value="TYK09512.1"/>
    <property type="molecule type" value="Genomic_DNA"/>
</dbReference>
<dbReference type="AlphaFoldDB" id="A0A5D3CE15"/>
<gene>
    <name evidence="2" type="ORF">E5676_scaffold994G00040</name>
</gene>
<feature type="compositionally biased region" description="Polar residues" evidence="1">
    <location>
        <begin position="146"/>
        <end position="156"/>
    </location>
</feature>
<proteinExistence type="predicted"/>
<dbReference type="Proteomes" id="UP000321947">
    <property type="component" value="Unassembled WGS sequence"/>
</dbReference>
<feature type="compositionally biased region" description="Basic and acidic residues" evidence="1">
    <location>
        <begin position="161"/>
        <end position="181"/>
    </location>
</feature>
<sequence>MNNSIDKILKITSFWKKNLSVVPIVASEEEMKSEYFRYFLELENDKLDEEACAMKESNMAERISSLHEDIQDLKKQHKEDLECLKKGQEEIVRLLLSLTEVIEDNEETEEDDNHHENKSKMVHDTSNKVKVVQEKAKVKIMEIATNIENASPNRQPKPSKKVLENVKEQKNERGKKNDTPKPTRHSPRIKDLAPSFDLQISQS</sequence>
<evidence type="ECO:0000313" key="3">
    <source>
        <dbReference type="Proteomes" id="UP000321947"/>
    </source>
</evidence>